<dbReference type="Proteomes" id="UP001145087">
    <property type="component" value="Unassembled WGS sequence"/>
</dbReference>
<protein>
    <submittedName>
        <fullName evidence="2">DUF4270 domain-containing protein</fullName>
    </submittedName>
</protein>
<dbReference type="PROSITE" id="PS51257">
    <property type="entry name" value="PROKAR_LIPOPROTEIN"/>
    <property type="match status" value="1"/>
</dbReference>
<dbReference type="EMBL" id="JAPOHD010000027">
    <property type="protein sequence ID" value="MCY1721249.1"/>
    <property type="molecule type" value="Genomic_DNA"/>
</dbReference>
<keyword evidence="3" id="KW-1185">Reference proteome</keyword>
<dbReference type="Pfam" id="PF14092">
    <property type="entry name" value="DUF4270"/>
    <property type="match status" value="1"/>
</dbReference>
<dbReference type="RefSeq" id="WP_343333581.1">
    <property type="nucleotide sequence ID" value="NZ_JAPOHD010000027.1"/>
</dbReference>
<accession>A0A9X3F624</accession>
<sequence>MKNNIKQNLRVIAGMLLLAVAFTACDNRNDLGFEMLPGEDLINVKNVVIKDDISAYTHTEDGLISSGGTSLLGSLNDPVFGSSHINFAAQFRLSSYPAFGTNPVPDSVRLFLYFRTVYGDTITPQHLKVYEMAESIDPYTDYTQDIDLKSMAYDNVLGEIDYLAKVKMDSTETDTLYQLISIPLDNSLGEKLVNLDSLSLISNDVFLKFFKGLYIEAEKLNGSVGNMIKLEAASSSSFQGSALVVYYNNDENIEKELDPEEDADTLSRAFIITPYSARVNSIEHDYTGTVFEGNLNQEVVMDEYLYIQPTGGLKSKFYIEGLENWKDSTNTAINKAELVFQVDTIVTDKDNFAPPSQLLVTFIDDDGEERIPADYFFNPLFYGGYLNSNYQYRFNITQHMQRVIEGDVGNNGFYLSTGRKTSYANRVVLESPLKGSGVQLIVTYSKLLE</sequence>
<evidence type="ECO:0000256" key="1">
    <source>
        <dbReference type="SAM" id="SignalP"/>
    </source>
</evidence>
<name>A0A9X3F624_9BACT</name>
<dbReference type="AlphaFoldDB" id="A0A9X3F624"/>
<comment type="caution">
    <text evidence="2">The sequence shown here is derived from an EMBL/GenBank/DDBJ whole genome shotgun (WGS) entry which is preliminary data.</text>
</comment>
<dbReference type="InterPro" id="IPR025366">
    <property type="entry name" value="DUF4270"/>
</dbReference>
<reference evidence="2" key="1">
    <citation type="submission" date="2022-11" db="EMBL/GenBank/DDBJ databases">
        <title>Marilongibacter aestuarii gen. nov., sp. nov., isolated from tidal flat sediment.</title>
        <authorList>
            <person name="Jiayan W."/>
        </authorList>
    </citation>
    <scope>NUCLEOTIDE SEQUENCE</scope>
    <source>
        <strain evidence="2">Z1-6</strain>
    </source>
</reference>
<organism evidence="2 3">
    <name type="scientific">Draconibacterium aestuarii</name>
    <dbReference type="NCBI Taxonomy" id="2998507"/>
    <lineage>
        <taxon>Bacteria</taxon>
        <taxon>Pseudomonadati</taxon>
        <taxon>Bacteroidota</taxon>
        <taxon>Bacteroidia</taxon>
        <taxon>Marinilabiliales</taxon>
        <taxon>Prolixibacteraceae</taxon>
        <taxon>Draconibacterium</taxon>
    </lineage>
</organism>
<evidence type="ECO:0000313" key="3">
    <source>
        <dbReference type="Proteomes" id="UP001145087"/>
    </source>
</evidence>
<feature type="chain" id="PRO_5040932149" evidence="1">
    <location>
        <begin position="27"/>
        <end position="449"/>
    </location>
</feature>
<gene>
    <name evidence="2" type="ORF">OU798_12900</name>
</gene>
<evidence type="ECO:0000313" key="2">
    <source>
        <dbReference type="EMBL" id="MCY1721249.1"/>
    </source>
</evidence>
<feature type="signal peptide" evidence="1">
    <location>
        <begin position="1"/>
        <end position="26"/>
    </location>
</feature>
<proteinExistence type="predicted"/>
<keyword evidence="1" id="KW-0732">Signal</keyword>